<name>A0A2L0HDG0_RHIFR</name>
<gene>
    <name evidence="1" type="ORF">NXT3_PC00334</name>
</gene>
<reference evidence="1 2" key="1">
    <citation type="submission" date="2017-10" db="EMBL/GenBank/DDBJ databases">
        <title>Analysis of the genome sequences of Rhizobium populations associated to common bean (phaseolus vulgaris).</title>
        <authorList>
            <person name="Bustos P."/>
            <person name="Santamaria R.I."/>
            <person name="Miranda-Sanchez F."/>
            <person name="Perez-Carrascal O."/>
            <person name="Juarez S."/>
            <person name="Lozano L."/>
            <person name="Martinez-Flores I."/>
            <person name="Vinuesa P."/>
            <person name="Martinez-Romero E."/>
            <person name="Cevallos M.A."/>
            <person name="Romero D."/>
            <person name="Davila G."/>
            <person name="Gonzalez V."/>
        </authorList>
    </citation>
    <scope>NUCLEOTIDE SEQUENCE [LARGE SCALE GENOMIC DNA]</scope>
    <source>
        <strain evidence="1 2">NXT3</strain>
        <plasmid evidence="2">Plasmid psfrenxt3c</plasmid>
    </source>
</reference>
<evidence type="ECO:0000313" key="2">
    <source>
        <dbReference type="Proteomes" id="UP000239340"/>
    </source>
</evidence>
<dbReference type="Proteomes" id="UP000239340">
    <property type="component" value="Plasmid pSfreNXT3c"/>
</dbReference>
<accession>A0A2L0HDG0</accession>
<proteinExistence type="predicted"/>
<organism evidence="1 2">
    <name type="scientific">Rhizobium fredii</name>
    <name type="common">Sinorhizobium fredii</name>
    <dbReference type="NCBI Taxonomy" id="380"/>
    <lineage>
        <taxon>Bacteria</taxon>
        <taxon>Pseudomonadati</taxon>
        <taxon>Pseudomonadota</taxon>
        <taxon>Alphaproteobacteria</taxon>
        <taxon>Hyphomicrobiales</taxon>
        <taxon>Rhizobiaceae</taxon>
        <taxon>Sinorhizobium/Ensifer group</taxon>
        <taxon>Sinorhizobium</taxon>
    </lineage>
</organism>
<protein>
    <submittedName>
        <fullName evidence="1">Uncharacterized protein</fullName>
    </submittedName>
</protein>
<evidence type="ECO:0000313" key="1">
    <source>
        <dbReference type="EMBL" id="AUX79505.1"/>
    </source>
</evidence>
<geneLocation type="plasmid" evidence="2">
    <name>psfrenxt3c</name>
</geneLocation>
<dbReference type="EMBL" id="CP024310">
    <property type="protein sequence ID" value="AUX79505.1"/>
    <property type="molecule type" value="Genomic_DNA"/>
</dbReference>
<sequence>MFRHVVVAPERAGHDGSLCWVPLLGAEEEEASWSTAVCNSSAWWIIPMSFHTPMTMLVSHTE</sequence>
<keyword evidence="1" id="KW-0614">Plasmid</keyword>
<dbReference type="AlphaFoldDB" id="A0A2L0HDG0"/>